<organism evidence="1 4">
    <name type="scientific">Lactiplantibacillus paraplantarum</name>
    <dbReference type="NCBI Taxonomy" id="60520"/>
    <lineage>
        <taxon>Bacteria</taxon>
        <taxon>Bacillati</taxon>
        <taxon>Bacillota</taxon>
        <taxon>Bacilli</taxon>
        <taxon>Lactobacillales</taxon>
        <taxon>Lactobacillaceae</taxon>
        <taxon>Lactiplantibacillus</taxon>
    </lineage>
</organism>
<reference evidence="2 3" key="1">
    <citation type="submission" date="2017-04" db="EMBL/GenBank/DDBJ databases">
        <title>In vitro and in silico characterization of Lactobacillus paraplantarum D2-1, a starter culture for soymilk fermentation.</title>
        <authorList>
            <person name="Endo A."/>
            <person name="Sasaki F."/>
            <person name="Maeno S."/>
            <person name="Kanesaki Y."/>
            <person name="Kubota E."/>
            <person name="Torres G.A."/>
            <person name="Tomita S."/>
            <person name="Nakagawa J."/>
        </authorList>
    </citation>
    <scope>NUCLEOTIDE SEQUENCE [LARGE SCALE GENOMIC DNA]</scope>
    <source>
        <strain evidence="2 3">D2-1</strain>
    </source>
</reference>
<evidence type="ECO:0000313" key="3">
    <source>
        <dbReference type="Proteomes" id="UP000236162"/>
    </source>
</evidence>
<accession>A0A098R5Y9</accession>
<evidence type="ECO:0000313" key="2">
    <source>
        <dbReference type="EMBL" id="GBF01806.1"/>
    </source>
</evidence>
<dbReference type="GeneID" id="79806223"/>
<keyword evidence="3" id="KW-1185">Reference proteome</keyword>
<gene>
    <name evidence="1" type="ORF">LP667_01790</name>
    <name evidence="2" type="ORF">LPPLD21_01338</name>
</gene>
<dbReference type="KEGG" id="lpx:ASU28_02080"/>
<sequence>MDEIISFEFSNGSKILDSNIYEYKVGKENVTKIDLPDSNGFVAVHKDNNKTEYIKAPYMKFCTNSHV</sequence>
<dbReference type="Proteomes" id="UP000277896">
    <property type="component" value="Chromosome"/>
</dbReference>
<protein>
    <submittedName>
        <fullName evidence="1">Uncharacterized protein</fullName>
    </submittedName>
</protein>
<dbReference type="eggNOG" id="ENOG5030AV8">
    <property type="taxonomic scope" value="Bacteria"/>
</dbReference>
<dbReference type="RefSeq" id="WP_033609515.1">
    <property type="nucleotide sequence ID" value="NZ_AVAI01000131.1"/>
</dbReference>
<name>A0A098R5Y9_9LACO</name>
<proteinExistence type="predicted"/>
<dbReference type="AlphaFoldDB" id="A0A098R5Y9"/>
<dbReference type="EMBL" id="CP032744">
    <property type="protein sequence ID" value="AYJ37643.1"/>
    <property type="molecule type" value="Genomic_DNA"/>
</dbReference>
<dbReference type="EMBL" id="BDOR01000005">
    <property type="protein sequence ID" value="GBF01806.1"/>
    <property type="molecule type" value="Genomic_DNA"/>
</dbReference>
<evidence type="ECO:0000313" key="4">
    <source>
        <dbReference type="Proteomes" id="UP000277896"/>
    </source>
</evidence>
<dbReference type="Proteomes" id="UP000236162">
    <property type="component" value="Unassembled WGS sequence"/>
</dbReference>
<reference evidence="1 4" key="2">
    <citation type="submission" date="2018-10" db="EMBL/GenBank/DDBJ databases">
        <title>Genome seuquencing of Lactobacillus species.</title>
        <authorList>
            <person name="Baek C."/>
            <person name="Yi H."/>
        </authorList>
    </citation>
    <scope>NUCLEOTIDE SEQUENCE [LARGE SCALE GENOMIC DNA]</scope>
    <source>
        <strain evidence="1 4">DSM 10667</strain>
    </source>
</reference>
<evidence type="ECO:0000313" key="1">
    <source>
        <dbReference type="EMBL" id="AYJ37643.1"/>
    </source>
</evidence>